<dbReference type="InterPro" id="IPR020449">
    <property type="entry name" value="Tscrpt_reg_AraC-type_HTH"/>
</dbReference>
<dbReference type="PANTHER" id="PTHR40055:SF1">
    <property type="entry name" value="TRANSCRIPTIONAL REGULATOR YGIV-RELATED"/>
    <property type="match status" value="1"/>
</dbReference>
<comment type="caution">
    <text evidence="5">The sequence shown here is derived from an EMBL/GenBank/DDBJ whole genome shotgun (WGS) entry which is preliminary data.</text>
</comment>
<dbReference type="SUPFAM" id="SSF55136">
    <property type="entry name" value="Probable bacterial effector-binding domain"/>
    <property type="match status" value="1"/>
</dbReference>
<keyword evidence="2" id="KW-0238">DNA-binding</keyword>
<dbReference type="PROSITE" id="PS01124">
    <property type="entry name" value="HTH_ARAC_FAMILY_2"/>
    <property type="match status" value="1"/>
</dbReference>
<keyword evidence="6" id="KW-1185">Reference proteome</keyword>
<dbReference type="SUPFAM" id="SSF46689">
    <property type="entry name" value="Homeodomain-like"/>
    <property type="match status" value="2"/>
</dbReference>
<keyword evidence="3" id="KW-0804">Transcription</keyword>
<evidence type="ECO:0000313" key="5">
    <source>
        <dbReference type="EMBL" id="NMO95147.1"/>
    </source>
</evidence>
<evidence type="ECO:0000256" key="1">
    <source>
        <dbReference type="ARBA" id="ARBA00023015"/>
    </source>
</evidence>
<sequence length="305" mass="35078">MMKLYNERIQSILQYIAERYTHKITLDELAAHAHFSKYHFSRIFASIVGETPMAYVNQVRLDRAGGFLADTERTILDIAQDCGFESITAFHTAFKKKYGITPGEFRKQAEADRNFTLSFSKNLNETALSADYDESRLHQSFFRRVWDMNITITELPEHKVAYVRHVGSYLETYRAWEALNRWSAIQGLFPPKQQFIGISLDDPAAVEESECRYDACVTVPDGFHTEGQPENIQFQSLAGGTYARYHFYDTVDKLTMAYHNLFGQWLPISGYDADDRPCLEFCMNNPAQDPEGKAKVDLYIPIVSR</sequence>
<dbReference type="Pfam" id="PF06445">
    <property type="entry name" value="GyrI-like"/>
    <property type="match status" value="1"/>
</dbReference>
<dbReference type="Proteomes" id="UP000565468">
    <property type="component" value="Unassembled WGS sequence"/>
</dbReference>
<dbReference type="InterPro" id="IPR009057">
    <property type="entry name" value="Homeodomain-like_sf"/>
</dbReference>
<feature type="domain" description="HTH araC/xylS-type" evidence="4">
    <location>
        <begin position="10"/>
        <end position="108"/>
    </location>
</feature>
<dbReference type="GO" id="GO:0043565">
    <property type="term" value="F:sequence-specific DNA binding"/>
    <property type="evidence" value="ECO:0007669"/>
    <property type="project" value="InterPro"/>
</dbReference>
<name>A0A848M2L6_PAELE</name>
<dbReference type="EMBL" id="JABBPN010000003">
    <property type="protein sequence ID" value="NMO95147.1"/>
    <property type="molecule type" value="Genomic_DNA"/>
</dbReference>
<keyword evidence="1" id="KW-0805">Transcription regulation</keyword>
<dbReference type="InterPro" id="IPR010499">
    <property type="entry name" value="AraC_E-bd"/>
</dbReference>
<dbReference type="SMART" id="SM00871">
    <property type="entry name" value="AraC_E_bind"/>
    <property type="match status" value="1"/>
</dbReference>
<protein>
    <submittedName>
        <fullName evidence="5">AraC family transcriptional regulator</fullName>
    </submittedName>
</protein>
<dbReference type="InterPro" id="IPR018060">
    <property type="entry name" value="HTH_AraC"/>
</dbReference>
<gene>
    <name evidence="5" type="ORF">HII30_05010</name>
</gene>
<dbReference type="Gene3D" id="1.10.10.60">
    <property type="entry name" value="Homeodomain-like"/>
    <property type="match status" value="2"/>
</dbReference>
<dbReference type="SMART" id="SM00342">
    <property type="entry name" value="HTH_ARAC"/>
    <property type="match status" value="1"/>
</dbReference>
<dbReference type="Pfam" id="PF12833">
    <property type="entry name" value="HTH_18"/>
    <property type="match status" value="1"/>
</dbReference>
<accession>A0A848M2L6</accession>
<evidence type="ECO:0000313" key="6">
    <source>
        <dbReference type="Proteomes" id="UP000565468"/>
    </source>
</evidence>
<proteinExistence type="predicted"/>
<evidence type="ECO:0000256" key="2">
    <source>
        <dbReference type="ARBA" id="ARBA00023125"/>
    </source>
</evidence>
<dbReference type="InterPro" id="IPR011256">
    <property type="entry name" value="Reg_factor_effector_dom_sf"/>
</dbReference>
<dbReference type="PRINTS" id="PR00032">
    <property type="entry name" value="HTHARAC"/>
</dbReference>
<dbReference type="AlphaFoldDB" id="A0A848M2L6"/>
<evidence type="ECO:0000259" key="4">
    <source>
        <dbReference type="PROSITE" id="PS01124"/>
    </source>
</evidence>
<dbReference type="InterPro" id="IPR050908">
    <property type="entry name" value="SmbC-like"/>
</dbReference>
<dbReference type="Gene3D" id="3.20.80.10">
    <property type="entry name" value="Regulatory factor, effector binding domain"/>
    <property type="match status" value="1"/>
</dbReference>
<evidence type="ECO:0000256" key="3">
    <source>
        <dbReference type="ARBA" id="ARBA00023163"/>
    </source>
</evidence>
<reference evidence="5 6" key="1">
    <citation type="submission" date="2020-04" db="EMBL/GenBank/DDBJ databases">
        <title>Paenibacillus algicola sp. nov., a novel marine bacterium producing alginate lyase.</title>
        <authorList>
            <person name="Huang H."/>
        </authorList>
    </citation>
    <scope>NUCLEOTIDE SEQUENCE [LARGE SCALE GENOMIC DNA]</scope>
    <source>
        <strain evidence="5 6">L7-75</strain>
    </source>
</reference>
<dbReference type="PANTHER" id="PTHR40055">
    <property type="entry name" value="TRANSCRIPTIONAL REGULATOR YGIV-RELATED"/>
    <property type="match status" value="1"/>
</dbReference>
<organism evidence="5 6">
    <name type="scientific">Paenibacillus lemnae</name>
    <dbReference type="NCBI Taxonomy" id="1330551"/>
    <lineage>
        <taxon>Bacteria</taxon>
        <taxon>Bacillati</taxon>
        <taxon>Bacillota</taxon>
        <taxon>Bacilli</taxon>
        <taxon>Bacillales</taxon>
        <taxon>Paenibacillaceae</taxon>
        <taxon>Paenibacillus</taxon>
    </lineage>
</organism>
<dbReference type="RefSeq" id="WP_169503900.1">
    <property type="nucleotide sequence ID" value="NZ_JABBPN010000003.1"/>
</dbReference>
<dbReference type="GO" id="GO:0003700">
    <property type="term" value="F:DNA-binding transcription factor activity"/>
    <property type="evidence" value="ECO:0007669"/>
    <property type="project" value="InterPro"/>
</dbReference>
<dbReference type="InterPro" id="IPR029442">
    <property type="entry name" value="GyrI-like"/>
</dbReference>